<protein>
    <submittedName>
        <fullName evidence="2">Methylmalonyl-CoA mutase family protein</fullName>
    </submittedName>
</protein>
<dbReference type="SUPFAM" id="SSF51703">
    <property type="entry name" value="Cobalamin (vitamin B12)-dependent enzymes"/>
    <property type="match status" value="1"/>
</dbReference>
<dbReference type="InterPro" id="IPR016176">
    <property type="entry name" value="Cbl-dep_enz_cat"/>
</dbReference>
<dbReference type="EMBL" id="CP141261">
    <property type="protein sequence ID" value="WRL62953.1"/>
    <property type="molecule type" value="Genomic_DNA"/>
</dbReference>
<feature type="region of interest" description="Disordered" evidence="1">
    <location>
        <begin position="34"/>
        <end position="59"/>
    </location>
</feature>
<proteinExistence type="predicted"/>
<dbReference type="RefSeq" id="WP_324274302.1">
    <property type="nucleotide sequence ID" value="NZ_CP141261.1"/>
</dbReference>
<evidence type="ECO:0000256" key="1">
    <source>
        <dbReference type="SAM" id="MobiDB-lite"/>
    </source>
</evidence>
<accession>A0ABZ1AWK6</accession>
<evidence type="ECO:0000313" key="3">
    <source>
        <dbReference type="Proteomes" id="UP001324287"/>
    </source>
</evidence>
<organism evidence="2 3">
    <name type="scientific">Blastococcus brunescens</name>
    <dbReference type="NCBI Taxonomy" id="1564165"/>
    <lineage>
        <taxon>Bacteria</taxon>
        <taxon>Bacillati</taxon>
        <taxon>Actinomycetota</taxon>
        <taxon>Actinomycetes</taxon>
        <taxon>Geodermatophilales</taxon>
        <taxon>Geodermatophilaceae</taxon>
        <taxon>Blastococcus</taxon>
    </lineage>
</organism>
<dbReference type="Gene3D" id="3.20.20.240">
    <property type="entry name" value="Methylmalonyl-CoA mutase"/>
    <property type="match status" value="1"/>
</dbReference>
<evidence type="ECO:0000313" key="2">
    <source>
        <dbReference type="EMBL" id="WRL62953.1"/>
    </source>
</evidence>
<sequence>MATGVRVAPLYTADDAAGLAVAAGVPGLPPFVRGARPGGGPAGSAEVSAAGGAQGGAPGAWDVRQRHAHPDVAVTREAIAGDLENGVTSLWLVVGEGAVPADELGAVLSEVFLDLAPVAVTGGLPAAEAFLALVEGRDDLAAGGSLGLDPLAVQAATGSGRT</sequence>
<gene>
    <name evidence="2" type="ORF">U6N30_24320</name>
</gene>
<name>A0ABZ1AWK6_9ACTN</name>
<reference evidence="2 3" key="1">
    <citation type="submission" date="2023-12" db="EMBL/GenBank/DDBJ databases">
        <title>Blastococcus brunescens sp. nov., an actonobacterium isolated from sandstone collected in sahara desert.</title>
        <authorList>
            <person name="Gtari M."/>
            <person name="Ghodhbane F."/>
        </authorList>
    </citation>
    <scope>NUCLEOTIDE SEQUENCE [LARGE SCALE GENOMIC DNA]</scope>
    <source>
        <strain evidence="2 3">BMG 8361</strain>
    </source>
</reference>
<keyword evidence="3" id="KW-1185">Reference proteome</keyword>
<dbReference type="Proteomes" id="UP001324287">
    <property type="component" value="Chromosome"/>
</dbReference>